<dbReference type="InterPro" id="IPR050587">
    <property type="entry name" value="GNT1/Glycosyltrans_8"/>
</dbReference>
<dbReference type="GO" id="GO:0016757">
    <property type="term" value="F:glycosyltransferase activity"/>
    <property type="evidence" value="ECO:0007669"/>
    <property type="project" value="InterPro"/>
</dbReference>
<dbReference type="Gene3D" id="3.90.550.10">
    <property type="entry name" value="Spore Coat Polysaccharide Biosynthesis Protein SpsA, Chain A"/>
    <property type="match status" value="1"/>
</dbReference>
<dbReference type="CDD" id="cd02537">
    <property type="entry name" value="GT8_Glycogenin"/>
    <property type="match status" value="1"/>
</dbReference>
<dbReference type="Proteomes" id="UP000785200">
    <property type="component" value="Unassembled WGS sequence"/>
</dbReference>
<evidence type="ECO:0000313" key="2">
    <source>
        <dbReference type="Proteomes" id="UP000785200"/>
    </source>
</evidence>
<keyword evidence="2" id="KW-1185">Reference proteome</keyword>
<organism evidence="1 2">
    <name type="scientific">Hyphodiscus hymeniophilus</name>
    <dbReference type="NCBI Taxonomy" id="353542"/>
    <lineage>
        <taxon>Eukaryota</taxon>
        <taxon>Fungi</taxon>
        <taxon>Dikarya</taxon>
        <taxon>Ascomycota</taxon>
        <taxon>Pezizomycotina</taxon>
        <taxon>Leotiomycetes</taxon>
        <taxon>Helotiales</taxon>
        <taxon>Hyphodiscaceae</taxon>
        <taxon>Hyphodiscus</taxon>
    </lineage>
</organism>
<dbReference type="EMBL" id="VNKQ01000020">
    <property type="protein sequence ID" value="KAG0645102.1"/>
    <property type="molecule type" value="Genomic_DNA"/>
</dbReference>
<name>A0A9P6SQI3_9HELO</name>
<dbReference type="PANTHER" id="PTHR11183">
    <property type="entry name" value="GLYCOGENIN SUBFAMILY MEMBER"/>
    <property type="match status" value="1"/>
</dbReference>
<dbReference type="InterPro" id="IPR002495">
    <property type="entry name" value="Glyco_trans_8"/>
</dbReference>
<proteinExistence type="predicted"/>
<comment type="caution">
    <text evidence="1">The sequence shown here is derived from an EMBL/GenBank/DDBJ whole genome shotgun (WGS) entry which is preliminary data.</text>
</comment>
<protein>
    <submittedName>
        <fullName evidence="1">Glycosyl transferase</fullName>
    </submittedName>
</protein>
<sequence>MPGSSIPCSSPPQKRAWVTLLTRTSYLPGAVLLAQSLHAQNSRYVLLILLTPSFPPSLIPTLRHELALTNSELLPIEPLFPAPHNTPASLIASRFEDTWTKLRVFELHKNGYEKLVFLDADMLVLQNMDELFEFDLPNKDWIAANHACVCNLDGDAWAPSNWTKENCAYTGLAPMSDPTPVPVVGNGEGKEAWSESHRLLNSGMFIFEPHQAQWERMLTFLKTDMRVKNFLFPDQDFLAAYFLGKWKSISWQYNALKTMRYWHSEMWSDAEVRNLHFIVDKPWSKRVGSDGVAGYRGGDGITHSWWWREYEAWEKMREEAGETEVLEMMRKEVAPPINNI</sequence>
<evidence type="ECO:0000313" key="1">
    <source>
        <dbReference type="EMBL" id="KAG0645102.1"/>
    </source>
</evidence>
<keyword evidence="1" id="KW-0808">Transferase</keyword>
<accession>A0A9P6SQI3</accession>
<dbReference type="SUPFAM" id="SSF53448">
    <property type="entry name" value="Nucleotide-diphospho-sugar transferases"/>
    <property type="match status" value="1"/>
</dbReference>
<dbReference type="InterPro" id="IPR029044">
    <property type="entry name" value="Nucleotide-diphossugar_trans"/>
</dbReference>
<dbReference type="Pfam" id="PF01501">
    <property type="entry name" value="Glyco_transf_8"/>
    <property type="match status" value="1"/>
</dbReference>
<reference evidence="1" key="1">
    <citation type="submission" date="2019-07" db="EMBL/GenBank/DDBJ databases">
        <title>Hyphodiscus hymeniophilus genome sequencing and assembly.</title>
        <authorList>
            <person name="Kramer G."/>
            <person name="Nodwell J."/>
        </authorList>
    </citation>
    <scope>NUCLEOTIDE SEQUENCE</scope>
    <source>
        <strain evidence="1">ATCC 34498</strain>
    </source>
</reference>
<dbReference type="OrthoDB" id="2014201at2759"/>
<gene>
    <name evidence="1" type="ORF">D0Z07_9061</name>
</gene>
<dbReference type="AlphaFoldDB" id="A0A9P6SQI3"/>